<dbReference type="Pfam" id="PF09451">
    <property type="entry name" value="ATG27"/>
    <property type="match status" value="1"/>
</dbReference>
<dbReference type="EMBL" id="CAJNON010000539">
    <property type="protein sequence ID" value="CAF1308726.1"/>
    <property type="molecule type" value="Genomic_DNA"/>
</dbReference>
<evidence type="ECO:0000313" key="9">
    <source>
        <dbReference type="EMBL" id="CAF3850223.1"/>
    </source>
</evidence>
<evidence type="ECO:0000256" key="2">
    <source>
        <dbReference type="ARBA" id="ARBA00022692"/>
    </source>
</evidence>
<comment type="subcellular location">
    <subcellularLocation>
        <location evidence="1">Membrane</location>
        <topology evidence="1">Single-pass membrane protein</topology>
    </subcellularLocation>
</comment>
<dbReference type="OrthoDB" id="29460at2759"/>
<evidence type="ECO:0008006" key="11">
    <source>
        <dbReference type="Google" id="ProtNLM"/>
    </source>
</evidence>
<keyword evidence="3 7" id="KW-0732">Signal</keyword>
<accession>A0A815EAD3</accession>
<dbReference type="PANTHER" id="PTHR15071">
    <property type="entry name" value="MANNOSE-6-PHOSPHATE RECEPTOR FAMILY MEMBER"/>
    <property type="match status" value="1"/>
</dbReference>
<proteinExistence type="predicted"/>
<reference evidence="8" key="1">
    <citation type="submission" date="2021-02" db="EMBL/GenBank/DDBJ databases">
        <authorList>
            <person name="Nowell W R."/>
        </authorList>
    </citation>
    <scope>NUCLEOTIDE SEQUENCE</scope>
</reference>
<keyword evidence="2 6" id="KW-0812">Transmembrane</keyword>
<comment type="caution">
    <text evidence="8">The sequence shown here is derived from an EMBL/GenBank/DDBJ whole genome shotgun (WGS) entry which is preliminary data.</text>
</comment>
<evidence type="ECO:0000256" key="7">
    <source>
        <dbReference type="SAM" id="SignalP"/>
    </source>
</evidence>
<evidence type="ECO:0000256" key="3">
    <source>
        <dbReference type="ARBA" id="ARBA00022729"/>
    </source>
</evidence>
<dbReference type="AlphaFoldDB" id="A0A815EAD3"/>
<evidence type="ECO:0000313" key="10">
    <source>
        <dbReference type="Proteomes" id="UP000663891"/>
    </source>
</evidence>
<protein>
    <recommendedName>
        <fullName evidence="11">Cation-dependent mannose-6-phosphate receptor</fullName>
    </recommendedName>
</protein>
<dbReference type="EMBL" id="CAJOAY010001493">
    <property type="protein sequence ID" value="CAF3850223.1"/>
    <property type="molecule type" value="Genomic_DNA"/>
</dbReference>
<gene>
    <name evidence="9" type="ORF">OKA104_LOCUS21451</name>
    <name evidence="8" type="ORF">VCS650_LOCUS31469</name>
</gene>
<evidence type="ECO:0000313" key="8">
    <source>
        <dbReference type="EMBL" id="CAF1308726.1"/>
    </source>
</evidence>
<feature type="signal peptide" evidence="7">
    <location>
        <begin position="1"/>
        <end position="24"/>
    </location>
</feature>
<dbReference type="GO" id="GO:0005802">
    <property type="term" value="C:trans-Golgi network"/>
    <property type="evidence" value="ECO:0007669"/>
    <property type="project" value="TreeGrafter"/>
</dbReference>
<dbReference type="InterPro" id="IPR018939">
    <property type="entry name" value="Autophagy-rel_prot_27"/>
</dbReference>
<name>A0A815EAD3_9BILA</name>
<dbReference type="GO" id="GO:0000139">
    <property type="term" value="C:Golgi membrane"/>
    <property type="evidence" value="ECO:0007669"/>
    <property type="project" value="UniProtKB-SubCell"/>
</dbReference>
<evidence type="ECO:0000256" key="5">
    <source>
        <dbReference type="ARBA" id="ARBA00023136"/>
    </source>
</evidence>
<feature type="chain" id="PRO_5036227278" description="Cation-dependent mannose-6-phosphate receptor" evidence="7">
    <location>
        <begin position="25"/>
        <end position="243"/>
    </location>
</feature>
<sequence>MYVPMLNLSIGYFFILFIQTITCASPCIYDVGNGQQLDVRTLGNANGKTPKYDNIPTTSSIPHSLSWNGCFSYKKSDGGDCTNAAACFTDTKTGISNVIARQSDAVFEKHVDENLLAYQSPDFLLLVHLTCRDAHEDTITSRQDGPTIYDIFLTSRCACPGKCHYSDGSMSGGAVFIIILLVLLFVYIVGGMLFLKYSRGATGSDMIPNRVMWLNVMSYAIDGTRYSIQIIRQKSFNVNYEKL</sequence>
<feature type="transmembrane region" description="Helical" evidence="6">
    <location>
        <begin position="173"/>
        <end position="195"/>
    </location>
</feature>
<keyword evidence="4 6" id="KW-1133">Transmembrane helix</keyword>
<dbReference type="PANTHER" id="PTHR15071:SF0">
    <property type="entry name" value="MANNOSE 6-PHOSPHATE RECEPTOR-LIKE PROTEIN 1"/>
    <property type="match status" value="1"/>
</dbReference>
<dbReference type="Proteomes" id="UP000663881">
    <property type="component" value="Unassembled WGS sequence"/>
</dbReference>
<evidence type="ECO:0000256" key="6">
    <source>
        <dbReference type="SAM" id="Phobius"/>
    </source>
</evidence>
<dbReference type="Proteomes" id="UP000663891">
    <property type="component" value="Unassembled WGS sequence"/>
</dbReference>
<keyword evidence="5 6" id="KW-0472">Membrane</keyword>
<evidence type="ECO:0000256" key="4">
    <source>
        <dbReference type="ARBA" id="ARBA00022989"/>
    </source>
</evidence>
<evidence type="ECO:0000256" key="1">
    <source>
        <dbReference type="ARBA" id="ARBA00004167"/>
    </source>
</evidence>
<organism evidence="8 10">
    <name type="scientific">Adineta steineri</name>
    <dbReference type="NCBI Taxonomy" id="433720"/>
    <lineage>
        <taxon>Eukaryota</taxon>
        <taxon>Metazoa</taxon>
        <taxon>Spiralia</taxon>
        <taxon>Gnathifera</taxon>
        <taxon>Rotifera</taxon>
        <taxon>Eurotatoria</taxon>
        <taxon>Bdelloidea</taxon>
        <taxon>Adinetida</taxon>
        <taxon>Adinetidae</taxon>
        <taxon>Adineta</taxon>
    </lineage>
</organism>